<evidence type="ECO:0000256" key="4">
    <source>
        <dbReference type="ARBA" id="ARBA00022692"/>
    </source>
</evidence>
<dbReference type="InterPro" id="IPR025902">
    <property type="entry name" value="LssY-like-C_dom"/>
</dbReference>
<evidence type="ECO:0000259" key="9">
    <source>
        <dbReference type="Pfam" id="PF14067"/>
    </source>
</evidence>
<feature type="transmembrane region" description="Helical" evidence="7">
    <location>
        <begin position="449"/>
        <end position="471"/>
    </location>
</feature>
<comment type="subcellular location">
    <subcellularLocation>
        <location evidence="1">Cell membrane</location>
        <topology evidence="1">Multi-pass membrane protein</topology>
    </subcellularLocation>
</comment>
<gene>
    <name evidence="10" type="primary">lssY</name>
    <name evidence="10" type="ORF">Lnau_1615</name>
</gene>
<proteinExistence type="inferred from homology"/>
<feature type="transmembrane region" description="Helical" evidence="7">
    <location>
        <begin position="66"/>
        <end position="87"/>
    </location>
</feature>
<feature type="transmembrane region" description="Helical" evidence="7">
    <location>
        <begin position="21"/>
        <end position="54"/>
    </location>
</feature>
<feature type="transmembrane region" description="Helical" evidence="7">
    <location>
        <begin position="147"/>
        <end position="171"/>
    </location>
</feature>
<keyword evidence="11" id="KW-1185">Reference proteome</keyword>
<feature type="domain" description="LssY-like C-terminal" evidence="9">
    <location>
        <begin position="500"/>
        <end position="609"/>
    </location>
</feature>
<comment type="similarity">
    <text evidence="2">Belongs to the DedA family.</text>
</comment>
<dbReference type="SUPFAM" id="SSF48317">
    <property type="entry name" value="Acid phosphatase/Vanadium-dependent haloperoxidase"/>
    <property type="match status" value="1"/>
</dbReference>
<dbReference type="GO" id="GO:0005886">
    <property type="term" value="C:plasma membrane"/>
    <property type="evidence" value="ECO:0007669"/>
    <property type="project" value="UniProtKB-SubCell"/>
</dbReference>
<evidence type="ECO:0000259" key="8">
    <source>
        <dbReference type="Pfam" id="PF09335"/>
    </source>
</evidence>
<feature type="transmembrane region" description="Helical" evidence="7">
    <location>
        <begin position="392"/>
        <end position="410"/>
    </location>
</feature>
<feature type="transmembrane region" description="Helical" evidence="7">
    <location>
        <begin position="183"/>
        <end position="205"/>
    </location>
</feature>
<evidence type="ECO:0000313" key="10">
    <source>
        <dbReference type="EMBL" id="KTD36631.1"/>
    </source>
</evidence>
<keyword evidence="6 7" id="KW-0472">Membrane</keyword>
<evidence type="ECO:0000256" key="7">
    <source>
        <dbReference type="SAM" id="Phobius"/>
    </source>
</evidence>
<keyword evidence="3" id="KW-1003">Cell membrane</keyword>
<feature type="transmembrane region" description="Helical" evidence="7">
    <location>
        <begin position="330"/>
        <end position="350"/>
    </location>
</feature>
<evidence type="ECO:0000256" key="3">
    <source>
        <dbReference type="ARBA" id="ARBA00022475"/>
    </source>
</evidence>
<dbReference type="OrthoDB" id="9780918at2"/>
<evidence type="ECO:0000256" key="2">
    <source>
        <dbReference type="ARBA" id="ARBA00010792"/>
    </source>
</evidence>
<evidence type="ECO:0000256" key="5">
    <source>
        <dbReference type="ARBA" id="ARBA00022989"/>
    </source>
</evidence>
<keyword evidence="5 7" id="KW-1133">Transmembrane helix</keyword>
<protein>
    <submittedName>
        <fullName evidence="10">Secretion system protein Y</fullName>
    </submittedName>
</protein>
<dbReference type="EMBL" id="LNYO01000013">
    <property type="protein sequence ID" value="KTD36631.1"/>
    <property type="molecule type" value="Genomic_DNA"/>
</dbReference>
<reference evidence="10 11" key="1">
    <citation type="submission" date="2015-11" db="EMBL/GenBank/DDBJ databases">
        <title>Genomic analysis of 38 Legionella species identifies large and diverse effector repertoires.</title>
        <authorList>
            <person name="Burstein D."/>
            <person name="Amaro F."/>
            <person name="Zusman T."/>
            <person name="Lifshitz Z."/>
            <person name="Cohen O."/>
            <person name="Gilbert J.A."/>
            <person name="Pupko T."/>
            <person name="Shuman H.A."/>
            <person name="Segal G."/>
        </authorList>
    </citation>
    <scope>NUCLEOTIDE SEQUENCE [LARGE SCALE GENOMIC DNA]</scope>
    <source>
        <strain evidence="10 11">ATCC 49506</strain>
    </source>
</reference>
<dbReference type="Gene3D" id="1.20.144.10">
    <property type="entry name" value="Phosphatidic acid phosphatase type 2/haloperoxidase"/>
    <property type="match status" value="1"/>
</dbReference>
<dbReference type="PANTHER" id="PTHR30353:SF15">
    <property type="entry name" value="INNER MEMBRANE PROTEIN YABI"/>
    <property type="match status" value="1"/>
</dbReference>
<dbReference type="RefSeq" id="WP_058504609.1">
    <property type="nucleotide sequence ID" value="NZ_CAAAIF010000006.1"/>
</dbReference>
<feature type="domain" description="VTT" evidence="8">
    <location>
        <begin position="42"/>
        <end position="165"/>
    </location>
</feature>
<dbReference type="InterPro" id="IPR032818">
    <property type="entry name" value="DedA-like"/>
</dbReference>
<evidence type="ECO:0000256" key="1">
    <source>
        <dbReference type="ARBA" id="ARBA00004651"/>
    </source>
</evidence>
<dbReference type="STRING" id="45070.Lnau_1615"/>
<sequence length="684" mass="77915">MHLFTDYIQPLTLWLYNHPQWALLITFFIAFAESLAIIGSIVPGSVTMTAIGILAGSGVMRIDSTLIAAALGAVAGDGASYLLGYYFSDRLTSIWPFRRYPNWLAYGKEYFARHGGKSVAIGRFVGPLRSIIPVIAGMMHMNRWRFFIANLISAIGWSLVYVLPGVLIGTASSELSPEKATRLFILILFLLAGIWLLSVGLRWLFIRINRFLNYYLHQFWLWTLRKRALGKITRYLTPKDETNHYPTAALAILFILSALLFCLLTVLIFKESSITGINQPILLFLQSLRTHSFDIFFIIIAQIANPITLATLLLSVIVLAIYYQDPRTLFYWLSLGIWCTIILMFIHSLSGMGWADNGKNSTFPLINLSIATTLFVTFILCLSAYSKERYKHALIIILTSSLLLIGFSSLYFGDSWFTDCLGAYLLGLSISLGHWLFYRRHKPRILNHYYIPLMILFLMFLATAVSCLFNFNSFMRSHQPSFAQYVLTDELWWNQNKPLLPIYRTNRIGQRISLFNIQYAGSIDDLEAALTTYGWQKQNDSFFNSIITRVSGQPSGPELPLMAQLYLNRKPVLVMTYEPSDGNPIQILRIWRSNYHLQHFRQPIWLGSVHPRALRNIKYTQNVLSNQNKPKSIVYVTSALSTFSLRSINLPTRVSKQALPAEVEPVLLIIKEPANENSAFILTD</sequence>
<feature type="transmembrane region" description="Helical" evidence="7">
    <location>
        <begin position="416"/>
        <end position="437"/>
    </location>
</feature>
<comment type="caution">
    <text evidence="10">The sequence shown here is derived from an EMBL/GenBank/DDBJ whole genome shotgun (WGS) entry which is preliminary data.</text>
</comment>
<dbReference type="Proteomes" id="UP000054725">
    <property type="component" value="Unassembled WGS sequence"/>
</dbReference>
<accession>A0A0W0WWD2</accession>
<feature type="transmembrane region" description="Helical" evidence="7">
    <location>
        <begin position="248"/>
        <end position="269"/>
    </location>
</feature>
<dbReference type="PANTHER" id="PTHR30353">
    <property type="entry name" value="INNER MEMBRANE PROTEIN DEDA-RELATED"/>
    <property type="match status" value="1"/>
</dbReference>
<feature type="transmembrane region" description="Helical" evidence="7">
    <location>
        <begin position="362"/>
        <end position="385"/>
    </location>
</feature>
<dbReference type="InterPro" id="IPR036938">
    <property type="entry name" value="PAP2/HPO_sf"/>
</dbReference>
<name>A0A0W0WWD2_9GAMM</name>
<keyword evidence="4 7" id="KW-0812">Transmembrane</keyword>
<evidence type="ECO:0000313" key="11">
    <source>
        <dbReference type="Proteomes" id="UP000054725"/>
    </source>
</evidence>
<dbReference type="Pfam" id="PF09335">
    <property type="entry name" value="VTT_dom"/>
    <property type="match status" value="1"/>
</dbReference>
<dbReference type="Pfam" id="PF14067">
    <property type="entry name" value="LssY_C"/>
    <property type="match status" value="1"/>
</dbReference>
<dbReference type="PATRIC" id="fig|45070.6.peg.1692"/>
<organism evidence="10 11">
    <name type="scientific">Legionella nautarum</name>
    <dbReference type="NCBI Taxonomy" id="45070"/>
    <lineage>
        <taxon>Bacteria</taxon>
        <taxon>Pseudomonadati</taxon>
        <taxon>Pseudomonadota</taxon>
        <taxon>Gammaproteobacteria</taxon>
        <taxon>Legionellales</taxon>
        <taxon>Legionellaceae</taxon>
        <taxon>Legionella</taxon>
    </lineage>
</organism>
<dbReference type="AlphaFoldDB" id="A0A0W0WWD2"/>
<evidence type="ECO:0000256" key="6">
    <source>
        <dbReference type="ARBA" id="ARBA00023136"/>
    </source>
</evidence>
<dbReference type="InterPro" id="IPR032816">
    <property type="entry name" value="VTT_dom"/>
</dbReference>